<sequence length="815" mass="91172">MFGIGDIALCALNFCRALLIDRNMAKASGHSFDGLPYPKSTLEALKDHIVVNQILFSITWLRSAWTWMLQAGRSHMACYDDTDHCGRVLPAGIAIESRNFKRENPAMDRTSSALKPHINGAWAELHSELSHRKEDCSRFKVSTSIPCQRTSEKIQELSEKAFGVLATRIDTFWPPVVRKLVCRRRFSNSAIPSGQMSGLVIRHLTNTQLGSEISKLDILGGDNCQIKLLFGNSSNAHRSLLLKMIEAYVLPFFPPAGLEKLSFDERCARSLHLLGAGYACSDSRTFGPYAIRKYSFSLSETFRSPGLSSIDFAGTPEPRPNFTEASFGLARQAPGAVHHRSLHHDRPDAIVRCKPDMGSSSDQPASTVIFKLHTHYRRGTRCIWYIRLDLDQKSSRQYVGTRDKHMQVVIPQRAGSPRLQAAPRHLHENWAMIGSGSRRPSDGRMITYIGGGVAESSRLGLSSPDPDLPHTSRLMCHSYYVTPHLPYPPLAHFPIYPNWQLDWCWIPPPDRHGCVRIETTGVPGEVGRALPGLRFRGLKHYARSRADSQRALRRDGKLCPWLHSGPFEKTGRFSKMVIDIFQGNNPRAVGKDLFISVAFMAPIQLRACIARDICPNHLDVDAHLANVGVWTRCRERLSAIMRYTVNMRVGGFGRDTILPVPGDTKGRVHCGHGFTLCNSPDFLAVLVAQARGMGSGPPMVKANLSACNASLTVALFGRLSLWSRDRLPVVRIAQPWRWESTGPEVVKPDLLIARESFEVIRMDKDTFGTVPKAHKDEVDVWNTYAVKYGVRINLRIASRSPCCRGDLTKFHDKYL</sequence>
<organism evidence="1 2">
    <name type="scientific">Colletotrichum lupini</name>
    <dbReference type="NCBI Taxonomy" id="145971"/>
    <lineage>
        <taxon>Eukaryota</taxon>
        <taxon>Fungi</taxon>
        <taxon>Dikarya</taxon>
        <taxon>Ascomycota</taxon>
        <taxon>Pezizomycotina</taxon>
        <taxon>Sordariomycetes</taxon>
        <taxon>Hypocreomycetidae</taxon>
        <taxon>Glomerellales</taxon>
        <taxon>Glomerellaceae</taxon>
        <taxon>Colletotrichum</taxon>
        <taxon>Colletotrichum acutatum species complex</taxon>
    </lineage>
</organism>
<dbReference type="KEGG" id="clup:CLUP02_00108"/>
<keyword evidence="2" id="KW-1185">Reference proteome</keyword>
<protein>
    <submittedName>
        <fullName evidence="1">Uncharacterized protein</fullName>
    </submittedName>
</protein>
<evidence type="ECO:0000313" key="1">
    <source>
        <dbReference type="EMBL" id="UQC73464.1"/>
    </source>
</evidence>
<dbReference type="GeneID" id="73334171"/>
<accession>A0A9Q8W7I8</accession>
<dbReference type="RefSeq" id="XP_049135118.1">
    <property type="nucleotide sequence ID" value="XM_049279161.1"/>
</dbReference>
<name>A0A9Q8W7I8_9PEZI</name>
<evidence type="ECO:0000313" key="2">
    <source>
        <dbReference type="Proteomes" id="UP000830671"/>
    </source>
</evidence>
<gene>
    <name evidence="1" type="ORF">CLUP02_00108</name>
</gene>
<dbReference type="Proteomes" id="UP000830671">
    <property type="component" value="Chromosome 1"/>
</dbReference>
<dbReference type="EMBL" id="CP019471">
    <property type="protein sequence ID" value="UQC73464.1"/>
    <property type="molecule type" value="Genomic_DNA"/>
</dbReference>
<proteinExistence type="predicted"/>
<dbReference type="AlphaFoldDB" id="A0A9Q8W7I8"/>
<reference evidence="1" key="1">
    <citation type="journal article" date="2021" name="Mol. Plant Microbe Interact.">
        <title>Complete Genome Sequence of the Plant-Pathogenic Fungus Colletotrichum lupini.</title>
        <authorList>
            <person name="Baroncelli R."/>
            <person name="Pensec F."/>
            <person name="Da Lio D."/>
            <person name="Boufleur T."/>
            <person name="Vicente I."/>
            <person name="Sarrocco S."/>
            <person name="Picot A."/>
            <person name="Baraldi E."/>
            <person name="Sukno S."/>
            <person name="Thon M."/>
            <person name="Le Floch G."/>
        </authorList>
    </citation>
    <scope>NUCLEOTIDE SEQUENCE</scope>
    <source>
        <strain evidence="1">IMI 504893</strain>
    </source>
</reference>